<dbReference type="EMBL" id="SJPW01000006">
    <property type="protein sequence ID" value="TWU48685.1"/>
    <property type="molecule type" value="Genomic_DNA"/>
</dbReference>
<organism evidence="1 2">
    <name type="scientific">Rubripirellula tenax</name>
    <dbReference type="NCBI Taxonomy" id="2528015"/>
    <lineage>
        <taxon>Bacteria</taxon>
        <taxon>Pseudomonadati</taxon>
        <taxon>Planctomycetota</taxon>
        <taxon>Planctomycetia</taxon>
        <taxon>Pirellulales</taxon>
        <taxon>Pirellulaceae</taxon>
        <taxon>Rubripirellula</taxon>
    </lineage>
</organism>
<comment type="caution">
    <text evidence="1">The sequence shown here is derived from an EMBL/GenBank/DDBJ whole genome shotgun (WGS) entry which is preliminary data.</text>
</comment>
<protein>
    <submittedName>
        <fullName evidence="1">Uncharacterized protein</fullName>
    </submittedName>
</protein>
<evidence type="ECO:0000313" key="1">
    <source>
        <dbReference type="EMBL" id="TWU48685.1"/>
    </source>
</evidence>
<name>A0A5C6EJU8_9BACT</name>
<dbReference type="Proteomes" id="UP000318288">
    <property type="component" value="Unassembled WGS sequence"/>
</dbReference>
<keyword evidence="2" id="KW-1185">Reference proteome</keyword>
<dbReference type="AlphaFoldDB" id="A0A5C6EJU8"/>
<proteinExistence type="predicted"/>
<evidence type="ECO:0000313" key="2">
    <source>
        <dbReference type="Proteomes" id="UP000318288"/>
    </source>
</evidence>
<gene>
    <name evidence="1" type="ORF">Poly51_45860</name>
</gene>
<sequence>MTIATKVRIGYVETNGPPHSMPTKVVAKNDITRLAGRWLAFDIGFDIETPA</sequence>
<accession>A0A5C6EJU8</accession>
<reference evidence="1 2" key="1">
    <citation type="submission" date="2019-02" db="EMBL/GenBank/DDBJ databases">
        <title>Deep-cultivation of Planctomycetes and their phenomic and genomic characterization uncovers novel biology.</title>
        <authorList>
            <person name="Wiegand S."/>
            <person name="Jogler M."/>
            <person name="Boedeker C."/>
            <person name="Pinto D."/>
            <person name="Vollmers J."/>
            <person name="Rivas-Marin E."/>
            <person name="Kohn T."/>
            <person name="Peeters S.H."/>
            <person name="Heuer A."/>
            <person name="Rast P."/>
            <person name="Oberbeckmann S."/>
            <person name="Bunk B."/>
            <person name="Jeske O."/>
            <person name="Meyerdierks A."/>
            <person name="Storesund J.E."/>
            <person name="Kallscheuer N."/>
            <person name="Luecker S."/>
            <person name="Lage O.M."/>
            <person name="Pohl T."/>
            <person name="Merkel B.J."/>
            <person name="Hornburger P."/>
            <person name="Mueller R.-W."/>
            <person name="Bruemmer F."/>
            <person name="Labrenz M."/>
            <person name="Spormann A.M."/>
            <person name="Op Den Camp H."/>
            <person name="Overmann J."/>
            <person name="Amann R."/>
            <person name="Jetten M.S.M."/>
            <person name="Mascher T."/>
            <person name="Medema M.H."/>
            <person name="Devos D.P."/>
            <person name="Kaster A.-K."/>
            <person name="Ovreas L."/>
            <person name="Rohde M."/>
            <person name="Galperin M.Y."/>
            <person name="Jogler C."/>
        </authorList>
    </citation>
    <scope>NUCLEOTIDE SEQUENCE [LARGE SCALE GENOMIC DNA]</scope>
    <source>
        <strain evidence="1 2">Poly51</strain>
    </source>
</reference>